<gene>
    <name evidence="2" type="ORF">ACFO0B_00085</name>
</gene>
<accession>A0ABV8DLB6</accession>
<evidence type="ECO:0000259" key="1">
    <source>
        <dbReference type="PROSITE" id="PS50943"/>
    </source>
</evidence>
<comment type="caution">
    <text evidence="2">The sequence shown here is derived from an EMBL/GenBank/DDBJ whole genome shotgun (WGS) entry which is preliminary data.</text>
</comment>
<dbReference type="SUPFAM" id="SSF47413">
    <property type="entry name" value="lambda repressor-like DNA-binding domains"/>
    <property type="match status" value="1"/>
</dbReference>
<reference evidence="3" key="1">
    <citation type="journal article" date="2019" name="Int. J. Syst. Evol. Microbiol.">
        <title>The Global Catalogue of Microorganisms (GCM) 10K type strain sequencing project: providing services to taxonomists for standard genome sequencing and annotation.</title>
        <authorList>
            <consortium name="The Broad Institute Genomics Platform"/>
            <consortium name="The Broad Institute Genome Sequencing Center for Infectious Disease"/>
            <person name="Wu L."/>
            <person name="Ma J."/>
        </authorList>
    </citation>
    <scope>NUCLEOTIDE SEQUENCE [LARGE SCALE GENOMIC DNA]</scope>
    <source>
        <strain evidence="3">CGMCC 4.7330</strain>
    </source>
</reference>
<proteinExistence type="predicted"/>
<dbReference type="InterPro" id="IPR001387">
    <property type="entry name" value="Cro/C1-type_HTH"/>
</dbReference>
<dbReference type="Proteomes" id="UP001595696">
    <property type="component" value="Unassembled WGS sequence"/>
</dbReference>
<organism evidence="2 3">
    <name type="scientific">Nocardia jiangsuensis</name>
    <dbReference type="NCBI Taxonomy" id="1691563"/>
    <lineage>
        <taxon>Bacteria</taxon>
        <taxon>Bacillati</taxon>
        <taxon>Actinomycetota</taxon>
        <taxon>Actinomycetes</taxon>
        <taxon>Mycobacteriales</taxon>
        <taxon>Nocardiaceae</taxon>
        <taxon>Nocardia</taxon>
    </lineage>
</organism>
<dbReference type="RefSeq" id="WP_378610166.1">
    <property type="nucleotide sequence ID" value="NZ_JBHSAX010000002.1"/>
</dbReference>
<dbReference type="PROSITE" id="PS50943">
    <property type="entry name" value="HTH_CROC1"/>
    <property type="match status" value="1"/>
</dbReference>
<evidence type="ECO:0000313" key="2">
    <source>
        <dbReference type="EMBL" id="MFC3960381.1"/>
    </source>
</evidence>
<evidence type="ECO:0000313" key="3">
    <source>
        <dbReference type="Proteomes" id="UP001595696"/>
    </source>
</evidence>
<dbReference type="Pfam" id="PF13560">
    <property type="entry name" value="HTH_31"/>
    <property type="match status" value="1"/>
</dbReference>
<dbReference type="InterPro" id="IPR010982">
    <property type="entry name" value="Lambda_DNA-bd_dom_sf"/>
</dbReference>
<dbReference type="Gene3D" id="1.10.260.40">
    <property type="entry name" value="lambda repressor-like DNA-binding domains"/>
    <property type="match status" value="1"/>
</dbReference>
<dbReference type="Pfam" id="PF19054">
    <property type="entry name" value="DUF5753"/>
    <property type="match status" value="1"/>
</dbReference>
<sequence length="295" mass="33161">MPSPKKPLTTIPRRQLGRHLRDMRLEAGMSIANAARLIERGTGTLQRLEKGEAGRIRMLDIQALCQVYETTDRLDGLLELAKVAASNDGEGMWWHEYSGGAIRADFELYVSLEAAASKLTIFRPDLISGLFQTRSYARALESAFHSNAAGEELLDKLYTVRVNRQRIITRKRNPVEVRLLLSEAALRYLVGNPRTMAEQLLHIIDLPVNVNVQLLPFTSGYPLGVAPGPFTLLDFDASTGEKATAYIEGYRGNMYYDKPEVIEQYRETFSRLTASALSPADSKQALRRIAREYQQ</sequence>
<name>A0ABV8DLB6_9NOCA</name>
<dbReference type="CDD" id="cd00093">
    <property type="entry name" value="HTH_XRE"/>
    <property type="match status" value="1"/>
</dbReference>
<keyword evidence="3" id="KW-1185">Reference proteome</keyword>
<dbReference type="EMBL" id="JBHSAX010000002">
    <property type="protein sequence ID" value="MFC3960381.1"/>
    <property type="molecule type" value="Genomic_DNA"/>
</dbReference>
<protein>
    <submittedName>
        <fullName evidence="2">Helix-turn-helix domain-containing protein</fullName>
    </submittedName>
</protein>
<dbReference type="InterPro" id="IPR043917">
    <property type="entry name" value="DUF5753"/>
</dbReference>
<feature type="domain" description="HTH cro/C1-type" evidence="1">
    <location>
        <begin position="20"/>
        <end position="74"/>
    </location>
</feature>